<organism evidence="1 2">
    <name type="scientific">Rubricella aquisinus</name>
    <dbReference type="NCBI Taxonomy" id="2028108"/>
    <lineage>
        <taxon>Bacteria</taxon>
        <taxon>Pseudomonadati</taxon>
        <taxon>Pseudomonadota</taxon>
        <taxon>Alphaproteobacteria</taxon>
        <taxon>Rhodobacterales</taxon>
        <taxon>Paracoccaceae</taxon>
        <taxon>Rubricella</taxon>
    </lineage>
</organism>
<dbReference type="Pfam" id="PF10134">
    <property type="entry name" value="RPA"/>
    <property type="match status" value="1"/>
</dbReference>
<sequence>MSASVIEGRGLLPDRHPNRDFFLCDIFDAIPKDDLATMEHPVFSLATKPDRRILNYAHNGVEITVVPSVKGLATIHDKDILIYCISQLMAALNAGRAVSRTVTLKAHDLLVATNRETSGDAYRRLREAFERLAGTRITTNLETDGVEVTSGFGLIESWEIVRRAKGGRMVSVSVTLSDWLYRAVMSKSVLTLSRDYFRLRKPLERRIYEIARKHCGRQVSWKISVDLLLKKSGSASPRRVFRKMLRDMIAANHLPDYEMIEEEGDMIRFSLRDAVVDGPEAPPLSAAALEEARRLMPGADIYALEADWRGFWARSGRPRLRSADGAFLGFVKGRAGQG</sequence>
<protein>
    <submittedName>
        <fullName evidence="1">Plasmid replication initiation protein</fullName>
    </submittedName>
</protein>
<evidence type="ECO:0000313" key="1">
    <source>
        <dbReference type="EMBL" id="MBB5514568.1"/>
    </source>
</evidence>
<gene>
    <name evidence="1" type="ORF">FHS89_000566</name>
</gene>
<evidence type="ECO:0000313" key="2">
    <source>
        <dbReference type="Proteomes" id="UP000553766"/>
    </source>
</evidence>
<reference evidence="1 2" key="1">
    <citation type="submission" date="2020-08" db="EMBL/GenBank/DDBJ databases">
        <title>Genomic Encyclopedia of Type Strains, Phase IV (KMG-IV): sequencing the most valuable type-strain genomes for metagenomic binning, comparative biology and taxonomic classification.</title>
        <authorList>
            <person name="Goeker M."/>
        </authorList>
    </citation>
    <scope>NUCLEOTIDE SEQUENCE [LARGE SCALE GENOMIC DNA]</scope>
    <source>
        <strain evidence="1 2">DSM 103377</strain>
    </source>
</reference>
<dbReference type="RefSeq" id="WP_184008254.1">
    <property type="nucleotide sequence ID" value="NZ_JACIJS010000001.1"/>
</dbReference>
<dbReference type="EMBL" id="JACIJS010000001">
    <property type="protein sequence ID" value="MBB5514568.1"/>
    <property type="molecule type" value="Genomic_DNA"/>
</dbReference>
<dbReference type="AlphaFoldDB" id="A0A840WHG9"/>
<keyword evidence="2" id="KW-1185">Reference proteome</keyword>
<dbReference type="Proteomes" id="UP000553766">
    <property type="component" value="Unassembled WGS sequence"/>
</dbReference>
<comment type="caution">
    <text evidence="1">The sequence shown here is derived from an EMBL/GenBank/DDBJ whole genome shotgun (WGS) entry which is preliminary data.</text>
</comment>
<accession>A0A840WHG9</accession>
<proteinExistence type="predicted"/>
<name>A0A840WHG9_9RHOB</name>
<dbReference type="InterPro" id="IPR018777">
    <property type="entry name" value="Replication_initiator_prot_A"/>
</dbReference>